<dbReference type="SUPFAM" id="SSF109604">
    <property type="entry name" value="HD-domain/PDEase-like"/>
    <property type="match status" value="1"/>
</dbReference>
<dbReference type="Gene3D" id="1.10.3210.10">
    <property type="entry name" value="Hypothetical protein af1432"/>
    <property type="match status" value="2"/>
</dbReference>
<dbReference type="InterPro" id="IPR052020">
    <property type="entry name" value="Cyclic_di-GMP/3'3'-cGAMP_PDE"/>
</dbReference>
<dbReference type="InterPro" id="IPR003607">
    <property type="entry name" value="HD/PDEase_dom"/>
</dbReference>
<proteinExistence type="predicted"/>
<reference evidence="2 3" key="1">
    <citation type="submission" date="2016-11" db="EMBL/GenBank/DDBJ databases">
        <authorList>
            <person name="Klemetsen T."/>
        </authorList>
    </citation>
    <scope>NUCLEOTIDE SEQUENCE [LARGE SCALE GENOMIC DNA]</scope>
    <source>
        <strain evidence="2">MT 2528</strain>
    </source>
</reference>
<sequence length="484" mass="53043">MKELTYKEQFVGAIAFAGDLSMGQPVEHSPRVTVLAVKLAKHLKINPSNIVNIARISLLRWAGCTANAREFSYLLGDDIRGRAEMLAGRNPFVNSSIASLSDHIIPLANAHCEAMATIAERAGIYAKGVSSDEMCLDASINDLFENWDGSGYPMGKSGEDIDLLSQIITVVSDLEIFTNQYGVHRAILLIDSRAGKTHDPFLVSTVVKHASKWLSELEHINLLDEAIRFAELSSTNSVEELDNIVTLFSDYAALKQPEEIKISRMSAKFADDIARKLGLSKEKRLCIVRAAKLHRLGFVALSNSTLSARTKNEDFRLASYWTGRILNKAPDLTKESHLASMAFERIDGSGHYRGLAASSLPIEARILATSVLLSELLSCSNIKETAIKRLQELSSQGKLDDSVVEIACLVVDGVTTSNTSTINLTEREQEVLQRITKGLSNKEAARLLEISPRTVGAHLENIYKKLSVSGRTAATMKALEYGLI</sequence>
<dbReference type="Pfam" id="PF13487">
    <property type="entry name" value="HD_5"/>
    <property type="match status" value="2"/>
</dbReference>
<dbReference type="PROSITE" id="PS50043">
    <property type="entry name" value="HTH_LUXR_2"/>
    <property type="match status" value="1"/>
</dbReference>
<dbReference type="GeneID" id="61294492"/>
<dbReference type="SMART" id="SM00421">
    <property type="entry name" value="HTH_LUXR"/>
    <property type="match status" value="1"/>
</dbReference>
<feature type="domain" description="HTH luxR-type" evidence="1">
    <location>
        <begin position="417"/>
        <end position="482"/>
    </location>
</feature>
<dbReference type="EMBL" id="FPLJ01000023">
    <property type="protein sequence ID" value="SGY85327.1"/>
    <property type="molecule type" value="Genomic_DNA"/>
</dbReference>
<evidence type="ECO:0000259" key="1">
    <source>
        <dbReference type="PROSITE" id="PS50043"/>
    </source>
</evidence>
<dbReference type="SUPFAM" id="SSF46894">
    <property type="entry name" value="C-terminal effector domain of the bipartite response regulators"/>
    <property type="match status" value="1"/>
</dbReference>
<dbReference type="PRINTS" id="PR00038">
    <property type="entry name" value="HTHLUXR"/>
</dbReference>
<dbReference type="Gene3D" id="1.10.10.10">
    <property type="entry name" value="Winged helix-like DNA-binding domain superfamily/Winged helix DNA-binding domain"/>
    <property type="match status" value="1"/>
</dbReference>
<evidence type="ECO:0000313" key="3">
    <source>
        <dbReference type="Proteomes" id="UP000182660"/>
    </source>
</evidence>
<dbReference type="RefSeq" id="WP_075471122.1">
    <property type="nucleotide sequence ID" value="NZ_CAWQZC010000067.1"/>
</dbReference>
<dbReference type="PANTHER" id="PTHR45228">
    <property type="entry name" value="CYCLIC DI-GMP PHOSPHODIESTERASE TM_0186-RELATED"/>
    <property type="match status" value="1"/>
</dbReference>
<dbReference type="CDD" id="cd00077">
    <property type="entry name" value="HDc"/>
    <property type="match status" value="1"/>
</dbReference>
<protein>
    <submittedName>
        <fullName evidence="2">Transcriptional regulator, LuxR family</fullName>
    </submittedName>
</protein>
<dbReference type="CDD" id="cd06170">
    <property type="entry name" value="LuxR_C_like"/>
    <property type="match status" value="1"/>
</dbReference>
<dbReference type="InterPro" id="IPR036388">
    <property type="entry name" value="WH-like_DNA-bd_sf"/>
</dbReference>
<organism evidence="2 3">
    <name type="scientific">Moritella viscosa</name>
    <dbReference type="NCBI Taxonomy" id="80854"/>
    <lineage>
        <taxon>Bacteria</taxon>
        <taxon>Pseudomonadati</taxon>
        <taxon>Pseudomonadota</taxon>
        <taxon>Gammaproteobacteria</taxon>
        <taxon>Alteromonadales</taxon>
        <taxon>Moritellaceae</taxon>
        <taxon>Moritella</taxon>
    </lineage>
</organism>
<dbReference type="PANTHER" id="PTHR45228:SF5">
    <property type="entry name" value="CYCLIC DI-GMP PHOSPHODIESTERASE VC_1348-RELATED"/>
    <property type="match status" value="1"/>
</dbReference>
<dbReference type="Proteomes" id="UP000182660">
    <property type="component" value="Unassembled WGS sequence"/>
</dbReference>
<keyword evidence="3" id="KW-1185">Reference proteome</keyword>
<evidence type="ECO:0000313" key="2">
    <source>
        <dbReference type="EMBL" id="SGY85327.1"/>
    </source>
</evidence>
<dbReference type="Pfam" id="PF00196">
    <property type="entry name" value="GerE"/>
    <property type="match status" value="1"/>
</dbReference>
<gene>
    <name evidence="2" type="ORF">MT2528_0825</name>
</gene>
<name>A0ABY1H8S3_9GAMM</name>
<dbReference type="InterPro" id="IPR016032">
    <property type="entry name" value="Sig_transdc_resp-reg_C-effctor"/>
</dbReference>
<accession>A0ABY1H8S3</accession>
<dbReference type="InterPro" id="IPR000792">
    <property type="entry name" value="Tscrpt_reg_LuxR_C"/>
</dbReference>
<comment type="caution">
    <text evidence="2">The sequence shown here is derived from an EMBL/GenBank/DDBJ whole genome shotgun (WGS) entry which is preliminary data.</text>
</comment>